<dbReference type="HOGENOM" id="CLU_2634573_0_0_5"/>
<dbReference type="STRING" id="279238.Saro_0631"/>
<dbReference type="EMBL" id="CP000248">
    <property type="protein sequence ID" value="ABD25078.1"/>
    <property type="molecule type" value="Genomic_DNA"/>
</dbReference>
<reference evidence="2" key="1">
    <citation type="submission" date="2006-01" db="EMBL/GenBank/DDBJ databases">
        <title>Complete sequence of Novosphingobium aromaticivorans DSM 12444.</title>
        <authorList>
            <consortium name="US DOE Joint Genome Institute"/>
            <person name="Copeland A."/>
            <person name="Lucas S."/>
            <person name="Lapidus A."/>
            <person name="Barry K."/>
            <person name="Detter J.C."/>
            <person name="Glavina T."/>
            <person name="Hammon N."/>
            <person name="Israni S."/>
            <person name="Pitluck S."/>
            <person name="Chain P."/>
            <person name="Malfatti S."/>
            <person name="Shin M."/>
            <person name="Vergez L."/>
            <person name="Schmutz J."/>
            <person name="Larimer F."/>
            <person name="Land M."/>
            <person name="Kyrpides N."/>
            <person name="Ivanova N."/>
            <person name="Fredrickson J."/>
            <person name="Balkwill D."/>
            <person name="Romine M.F."/>
            <person name="Richardson P."/>
        </authorList>
    </citation>
    <scope>NUCLEOTIDE SEQUENCE [LARGE SCALE GENOMIC DNA]</scope>
    <source>
        <strain evidence="2">ATCC 700278 / DSM 12444 / CCUG 56034 / CIP 105152 / NBRC 16084 / F199</strain>
    </source>
</reference>
<protein>
    <submittedName>
        <fullName evidence="1">Uncharacterized protein</fullName>
    </submittedName>
</protein>
<dbReference type="RefSeq" id="WP_011444292.1">
    <property type="nucleotide sequence ID" value="NC_007794.1"/>
</dbReference>
<evidence type="ECO:0000313" key="2">
    <source>
        <dbReference type="Proteomes" id="UP000009134"/>
    </source>
</evidence>
<dbReference type="Proteomes" id="UP000009134">
    <property type="component" value="Chromosome"/>
</dbReference>
<organism evidence="1 2">
    <name type="scientific">Novosphingobium aromaticivorans (strain ATCC 700278 / DSM 12444 / CCUG 56034 / CIP 105152 / NBRC 16084 / F199)</name>
    <dbReference type="NCBI Taxonomy" id="279238"/>
    <lineage>
        <taxon>Bacteria</taxon>
        <taxon>Pseudomonadati</taxon>
        <taxon>Pseudomonadota</taxon>
        <taxon>Alphaproteobacteria</taxon>
        <taxon>Sphingomonadales</taxon>
        <taxon>Sphingomonadaceae</taxon>
        <taxon>Novosphingobium</taxon>
    </lineage>
</organism>
<proteinExistence type="predicted"/>
<dbReference type="AlphaFoldDB" id="Q2GAP5"/>
<evidence type="ECO:0000313" key="1">
    <source>
        <dbReference type="EMBL" id="ABD25078.1"/>
    </source>
</evidence>
<name>Q2GAP5_NOVAD</name>
<accession>Q2GAP5</accession>
<sequence length="77" mass="8493">MLRTPTDFPYVGSTAFVSPNADQVRILQHNANGTVLVAFVRHPADRSASDTRTVDRNEIFASVEAALGKRPRRRKAA</sequence>
<keyword evidence="2" id="KW-1185">Reference proteome</keyword>
<gene>
    <name evidence="1" type="ordered locus">Saro_0631</name>
</gene>
<dbReference type="KEGG" id="nar:Saro_0631"/>